<organism evidence="2 3">
    <name type="scientific">Actinidia rufa</name>
    <dbReference type="NCBI Taxonomy" id="165716"/>
    <lineage>
        <taxon>Eukaryota</taxon>
        <taxon>Viridiplantae</taxon>
        <taxon>Streptophyta</taxon>
        <taxon>Embryophyta</taxon>
        <taxon>Tracheophyta</taxon>
        <taxon>Spermatophyta</taxon>
        <taxon>Magnoliopsida</taxon>
        <taxon>eudicotyledons</taxon>
        <taxon>Gunneridae</taxon>
        <taxon>Pentapetalae</taxon>
        <taxon>asterids</taxon>
        <taxon>Ericales</taxon>
        <taxon>Actinidiaceae</taxon>
        <taxon>Actinidia</taxon>
    </lineage>
</organism>
<feature type="region of interest" description="Disordered" evidence="1">
    <location>
        <begin position="152"/>
        <end position="176"/>
    </location>
</feature>
<dbReference type="Proteomes" id="UP000585474">
    <property type="component" value="Unassembled WGS sequence"/>
</dbReference>
<evidence type="ECO:0000256" key="1">
    <source>
        <dbReference type="SAM" id="MobiDB-lite"/>
    </source>
</evidence>
<reference evidence="3" key="1">
    <citation type="submission" date="2019-07" db="EMBL/GenBank/DDBJ databases">
        <title>De Novo Assembly of kiwifruit Actinidia rufa.</title>
        <authorList>
            <person name="Sugita-Konishi S."/>
            <person name="Sato K."/>
            <person name="Mori E."/>
            <person name="Abe Y."/>
            <person name="Kisaki G."/>
            <person name="Hamano K."/>
            <person name="Suezawa K."/>
            <person name="Otani M."/>
            <person name="Fukuda T."/>
            <person name="Manabe T."/>
            <person name="Gomi K."/>
            <person name="Tabuchi M."/>
            <person name="Akimitsu K."/>
            <person name="Kataoka I."/>
        </authorList>
    </citation>
    <scope>NUCLEOTIDE SEQUENCE [LARGE SCALE GENOMIC DNA]</scope>
    <source>
        <strain evidence="3">cv. Fuchu</strain>
    </source>
</reference>
<gene>
    <name evidence="2" type="ORF">Acr_00g0052990</name>
</gene>
<accession>A0A7J0DL86</accession>
<evidence type="ECO:0000313" key="2">
    <source>
        <dbReference type="EMBL" id="GFS37602.1"/>
    </source>
</evidence>
<proteinExistence type="predicted"/>
<protein>
    <submittedName>
        <fullName evidence="2">Uncharacterized protein</fullName>
    </submittedName>
</protein>
<dbReference type="EMBL" id="BJWL01000283">
    <property type="protein sequence ID" value="GFS37602.1"/>
    <property type="molecule type" value="Genomic_DNA"/>
</dbReference>
<evidence type="ECO:0000313" key="3">
    <source>
        <dbReference type="Proteomes" id="UP000585474"/>
    </source>
</evidence>
<comment type="caution">
    <text evidence="2">The sequence shown here is derived from an EMBL/GenBank/DDBJ whole genome shotgun (WGS) entry which is preliminary data.</text>
</comment>
<sequence>MGALRGGKINSGQRCGAPFFCVRLSLESGQSLGNILGQEVKQWARMKSFHHSHDHHFVNGIFNFQYGLVKPFHVVLQALCFLLVNSEEILSCVGSLNLEETLALNTLSMDDGSVYLIKASTITGVPAPASDGGGVPRRVSLYRQDPYGYEAWPSHPHVEGRDIDTRGETQRDKDGSRGALEISAGFSSSSYIKLSVINTYVMCKVDRLAFHFKRATASGPPPPTLFPVAEEAKAVDSIEKTNAGTMKKTSGTWNGRNWLGSFFATKIGFDERQSIQGNWPCQSDK</sequence>
<name>A0A7J0DL86_9ERIC</name>
<dbReference type="AlphaFoldDB" id="A0A7J0DL86"/>
<feature type="compositionally biased region" description="Basic and acidic residues" evidence="1">
    <location>
        <begin position="156"/>
        <end position="176"/>
    </location>
</feature>
<keyword evidence="3" id="KW-1185">Reference proteome</keyword>